<dbReference type="Proteomes" id="UP000663828">
    <property type="component" value="Unassembled WGS sequence"/>
</dbReference>
<comment type="caution">
    <text evidence="1">The sequence shown here is derived from an EMBL/GenBank/DDBJ whole genome shotgun (WGS) entry which is preliminary data.</text>
</comment>
<accession>A0A813YDP5</accession>
<evidence type="ECO:0000313" key="2">
    <source>
        <dbReference type="Proteomes" id="UP000663828"/>
    </source>
</evidence>
<gene>
    <name evidence="1" type="ORF">XAT740_LOCUS7086</name>
</gene>
<protein>
    <submittedName>
        <fullName evidence="1">Uncharacterized protein</fullName>
    </submittedName>
</protein>
<keyword evidence="2" id="KW-1185">Reference proteome</keyword>
<name>A0A813YDP5_ADIRI</name>
<evidence type="ECO:0000313" key="1">
    <source>
        <dbReference type="EMBL" id="CAF0882687.1"/>
    </source>
</evidence>
<dbReference type="EMBL" id="CAJNOR010000333">
    <property type="protein sequence ID" value="CAF0882687.1"/>
    <property type="molecule type" value="Genomic_DNA"/>
</dbReference>
<organism evidence="1 2">
    <name type="scientific">Adineta ricciae</name>
    <name type="common">Rotifer</name>
    <dbReference type="NCBI Taxonomy" id="249248"/>
    <lineage>
        <taxon>Eukaryota</taxon>
        <taxon>Metazoa</taxon>
        <taxon>Spiralia</taxon>
        <taxon>Gnathifera</taxon>
        <taxon>Rotifera</taxon>
        <taxon>Eurotatoria</taxon>
        <taxon>Bdelloidea</taxon>
        <taxon>Adinetida</taxon>
        <taxon>Adinetidae</taxon>
        <taxon>Adineta</taxon>
    </lineage>
</organism>
<proteinExistence type="predicted"/>
<sequence length="118" mass="13187">MPSYCCSDHVEFGFGPRVGIDQNLSESTSNGMGIDRSSLDIISPVRRELFFSVRQLQINSGPSQSVLTDLCYELMPIPILVDLHPDCNHLRSVLTLDLEFIRRGILASLTTVSSTWMK</sequence>
<dbReference type="AlphaFoldDB" id="A0A813YDP5"/>
<reference evidence="1" key="1">
    <citation type="submission" date="2021-02" db="EMBL/GenBank/DDBJ databases">
        <authorList>
            <person name="Nowell W R."/>
        </authorList>
    </citation>
    <scope>NUCLEOTIDE SEQUENCE</scope>
</reference>